<name>A0AAV7TWY2_PLEWA</name>
<organism evidence="2 3">
    <name type="scientific">Pleurodeles waltl</name>
    <name type="common">Iberian ribbed newt</name>
    <dbReference type="NCBI Taxonomy" id="8319"/>
    <lineage>
        <taxon>Eukaryota</taxon>
        <taxon>Metazoa</taxon>
        <taxon>Chordata</taxon>
        <taxon>Craniata</taxon>
        <taxon>Vertebrata</taxon>
        <taxon>Euteleostomi</taxon>
        <taxon>Amphibia</taxon>
        <taxon>Batrachia</taxon>
        <taxon>Caudata</taxon>
        <taxon>Salamandroidea</taxon>
        <taxon>Salamandridae</taxon>
        <taxon>Pleurodelinae</taxon>
        <taxon>Pleurodeles</taxon>
    </lineage>
</organism>
<gene>
    <name evidence="2" type="ORF">NDU88_006199</name>
</gene>
<dbReference type="AlphaFoldDB" id="A0AAV7TWY2"/>
<feature type="region of interest" description="Disordered" evidence="1">
    <location>
        <begin position="160"/>
        <end position="180"/>
    </location>
</feature>
<comment type="caution">
    <text evidence="2">The sequence shown here is derived from an EMBL/GenBank/DDBJ whole genome shotgun (WGS) entry which is preliminary data.</text>
</comment>
<accession>A0AAV7TWY2</accession>
<sequence length="180" mass="19671">MSPTSLFPRLTDFISAIIGGTCSCGFGTIRRFSMMGLPVVSDYAEENAISMENFPQGINVRVEEGVNIQVWTLVEPEEEGRCRSCFAPAAAGALEKDGLAGEPEWGLEDNHRGKRSKRTPVSNGNHWIRDRLPHAIPTHHACTYVGRICTLTQTRTAACRVPGETHSPRSISPPKQAEPA</sequence>
<evidence type="ECO:0000313" key="2">
    <source>
        <dbReference type="EMBL" id="KAJ1180988.1"/>
    </source>
</evidence>
<dbReference type="EMBL" id="JANPWB010000006">
    <property type="protein sequence ID" value="KAJ1180988.1"/>
    <property type="molecule type" value="Genomic_DNA"/>
</dbReference>
<evidence type="ECO:0000313" key="3">
    <source>
        <dbReference type="Proteomes" id="UP001066276"/>
    </source>
</evidence>
<proteinExistence type="predicted"/>
<dbReference type="Proteomes" id="UP001066276">
    <property type="component" value="Chromosome 3_2"/>
</dbReference>
<reference evidence="2" key="1">
    <citation type="journal article" date="2022" name="bioRxiv">
        <title>Sequencing and chromosome-scale assembly of the giantPleurodeles waltlgenome.</title>
        <authorList>
            <person name="Brown T."/>
            <person name="Elewa A."/>
            <person name="Iarovenko S."/>
            <person name="Subramanian E."/>
            <person name="Araus A.J."/>
            <person name="Petzold A."/>
            <person name="Susuki M."/>
            <person name="Suzuki K.-i.T."/>
            <person name="Hayashi T."/>
            <person name="Toyoda A."/>
            <person name="Oliveira C."/>
            <person name="Osipova E."/>
            <person name="Leigh N.D."/>
            <person name="Simon A."/>
            <person name="Yun M.H."/>
        </authorList>
    </citation>
    <scope>NUCLEOTIDE SEQUENCE</scope>
    <source>
        <strain evidence="2">20211129_DDA</strain>
        <tissue evidence="2">Liver</tissue>
    </source>
</reference>
<feature type="region of interest" description="Disordered" evidence="1">
    <location>
        <begin position="100"/>
        <end position="127"/>
    </location>
</feature>
<keyword evidence="3" id="KW-1185">Reference proteome</keyword>
<protein>
    <submittedName>
        <fullName evidence="2">Uncharacterized protein</fullName>
    </submittedName>
</protein>
<evidence type="ECO:0000256" key="1">
    <source>
        <dbReference type="SAM" id="MobiDB-lite"/>
    </source>
</evidence>